<sequence length="197" mass="22717">MYKKANEGLERVWITGYRSYELGVYGTQDPKLQVIQYLLDKTLRRYVDDGLRWVISGGQLGIEQWALSSALAIKADLGVPKTAMMLPFTDFGQKWNEDNQGRLAALKGQVDFSASVSASAYQSWRQLRAYQTFMLTHTDGAILVYDPEQEGKPKYDYDIITKYQETTTYPMELIDFYTLQDAANEYEESQRPDTWDE</sequence>
<dbReference type="Proteomes" id="UP000030647">
    <property type="component" value="Unassembled WGS sequence"/>
</dbReference>
<dbReference type="STRING" id="1231336.L248_0341"/>
<proteinExistence type="inferred from homology"/>
<evidence type="ECO:0000256" key="1">
    <source>
        <dbReference type="HAMAP-Rule" id="MF_01575"/>
    </source>
</evidence>
<comment type="similarity">
    <text evidence="1">Belongs to the UPF0398 family.</text>
</comment>
<organism evidence="2 3">
    <name type="scientific">Schleiferilactobacillus shenzhenensis LY-73</name>
    <dbReference type="NCBI Taxonomy" id="1231336"/>
    <lineage>
        <taxon>Bacteria</taxon>
        <taxon>Bacillati</taxon>
        <taxon>Bacillota</taxon>
        <taxon>Bacilli</taxon>
        <taxon>Lactobacillales</taxon>
        <taxon>Lactobacillaceae</taxon>
        <taxon>Schleiferilactobacillus</taxon>
    </lineage>
</organism>
<name>U4TZC4_9LACO</name>
<dbReference type="eggNOG" id="COG4474">
    <property type="taxonomic scope" value="Bacteria"/>
</dbReference>
<dbReference type="HOGENOM" id="CLU_105319_0_0_9"/>
<dbReference type="SUPFAM" id="SSF102405">
    <property type="entry name" value="MCP/YpsA-like"/>
    <property type="match status" value="1"/>
</dbReference>
<accession>U4TZC4</accession>
<dbReference type="HAMAP" id="MF_01575">
    <property type="entry name" value="UPF0398"/>
    <property type="match status" value="1"/>
</dbReference>
<dbReference type="Pfam" id="PF06908">
    <property type="entry name" value="YpsA"/>
    <property type="match status" value="1"/>
</dbReference>
<dbReference type="Gene3D" id="3.40.50.450">
    <property type="match status" value="1"/>
</dbReference>
<dbReference type="PIRSF" id="PIRSF021290">
    <property type="entry name" value="DUF1273"/>
    <property type="match status" value="1"/>
</dbReference>
<evidence type="ECO:0000313" key="3">
    <source>
        <dbReference type="Proteomes" id="UP000030647"/>
    </source>
</evidence>
<dbReference type="EMBL" id="KI271582">
    <property type="protein sequence ID" value="ERL66662.1"/>
    <property type="molecule type" value="Genomic_DNA"/>
</dbReference>
<dbReference type="NCBIfam" id="NF010181">
    <property type="entry name" value="PRK13660.1"/>
    <property type="match status" value="1"/>
</dbReference>
<dbReference type="AlphaFoldDB" id="U4TZC4"/>
<dbReference type="InterPro" id="IPR010697">
    <property type="entry name" value="YspA"/>
</dbReference>
<evidence type="ECO:0000313" key="2">
    <source>
        <dbReference type="EMBL" id="ERL66662.1"/>
    </source>
</evidence>
<keyword evidence="3" id="KW-1185">Reference proteome</keyword>
<dbReference type="PANTHER" id="PTHR38440">
    <property type="entry name" value="UPF0398 PROTEIN YPSA"/>
    <property type="match status" value="1"/>
</dbReference>
<gene>
    <name evidence="2" type="ORF">L248_0341</name>
</gene>
<reference evidence="3" key="1">
    <citation type="journal article" date="2013" name="Genome Announc.">
        <title>Whole-Genome Sequencing of Lactobacillus shenzhenensis Strain LY-73T.</title>
        <authorList>
            <person name="Lin Z."/>
            <person name="Liu Z."/>
            <person name="Yang R."/>
            <person name="Zou Y."/>
            <person name="Wan D."/>
            <person name="Chen J."/>
            <person name="Guo M."/>
            <person name="Zhao J."/>
            <person name="Fang C."/>
            <person name="Yang R."/>
            <person name="Liu F."/>
        </authorList>
    </citation>
    <scope>NUCLEOTIDE SEQUENCE [LARGE SCALE GENOMIC DNA]</scope>
    <source>
        <strain evidence="3">LY-73</strain>
    </source>
</reference>
<dbReference type="PANTHER" id="PTHR38440:SF1">
    <property type="entry name" value="UPF0398 PROTEIN SPR0331"/>
    <property type="match status" value="1"/>
</dbReference>
<protein>
    <recommendedName>
        <fullName evidence="1">UPF0398 protein L248_0341</fullName>
    </recommendedName>
</protein>